<keyword evidence="1" id="KW-1133">Transmembrane helix</keyword>
<dbReference type="Pfam" id="PF15103">
    <property type="entry name" value="G0-G1_switch_2"/>
    <property type="match status" value="1"/>
</dbReference>
<accession>A0AAW2A2W3</accession>
<protein>
    <submittedName>
        <fullName evidence="2">Uncharacterized protein</fullName>
    </submittedName>
</protein>
<keyword evidence="3" id="KW-1185">Reference proteome</keyword>
<sequence>MFLGYDECAETSAGEQTLILISRCFISDLDIMETVRELVPFIREMFSQKPSRGLLKVYLVGSVLAVLGSVLWLLDLIFQTFTSDDLELSSLMTRQDKLKLSEVTLRSSANRIHAS</sequence>
<evidence type="ECO:0000256" key="1">
    <source>
        <dbReference type="SAM" id="Phobius"/>
    </source>
</evidence>
<dbReference type="InterPro" id="IPR016821">
    <property type="entry name" value="G0S2"/>
</dbReference>
<comment type="caution">
    <text evidence="2">The sequence shown here is derived from an EMBL/GenBank/DDBJ whole genome shotgun (WGS) entry which is preliminary data.</text>
</comment>
<gene>
    <name evidence="2" type="ORF">ABG768_001508</name>
</gene>
<name>A0AAW2A2W3_CULAL</name>
<evidence type="ECO:0000313" key="2">
    <source>
        <dbReference type="EMBL" id="KAK9967091.1"/>
    </source>
</evidence>
<dbReference type="AlphaFoldDB" id="A0AAW2A2W3"/>
<organism evidence="2 3">
    <name type="scientific">Culter alburnus</name>
    <name type="common">Topmouth culter</name>
    <dbReference type="NCBI Taxonomy" id="194366"/>
    <lineage>
        <taxon>Eukaryota</taxon>
        <taxon>Metazoa</taxon>
        <taxon>Chordata</taxon>
        <taxon>Craniata</taxon>
        <taxon>Vertebrata</taxon>
        <taxon>Euteleostomi</taxon>
        <taxon>Actinopterygii</taxon>
        <taxon>Neopterygii</taxon>
        <taxon>Teleostei</taxon>
        <taxon>Ostariophysi</taxon>
        <taxon>Cypriniformes</taxon>
        <taxon>Xenocyprididae</taxon>
        <taxon>Xenocypridinae</taxon>
        <taxon>Culter</taxon>
    </lineage>
</organism>
<dbReference type="EMBL" id="JAWDJR010000010">
    <property type="protein sequence ID" value="KAK9967091.1"/>
    <property type="molecule type" value="Genomic_DNA"/>
</dbReference>
<proteinExistence type="predicted"/>
<keyword evidence="1" id="KW-0472">Membrane</keyword>
<dbReference type="PANTHER" id="PTHR15570:SF2">
    <property type="entry name" value="G0_G1 SWITCH PROTEIN 2"/>
    <property type="match status" value="1"/>
</dbReference>
<reference evidence="2 3" key="1">
    <citation type="submission" date="2024-05" db="EMBL/GenBank/DDBJ databases">
        <title>A high-quality chromosomal-level genome assembly of Topmouth culter (Culter alburnus).</title>
        <authorList>
            <person name="Zhao H."/>
        </authorList>
    </citation>
    <scope>NUCLEOTIDE SEQUENCE [LARGE SCALE GENOMIC DNA]</scope>
    <source>
        <strain evidence="2">CATC2023</strain>
        <tissue evidence="2">Muscle</tissue>
    </source>
</reference>
<dbReference type="Proteomes" id="UP001479290">
    <property type="component" value="Unassembled WGS sequence"/>
</dbReference>
<evidence type="ECO:0000313" key="3">
    <source>
        <dbReference type="Proteomes" id="UP001479290"/>
    </source>
</evidence>
<feature type="transmembrane region" description="Helical" evidence="1">
    <location>
        <begin position="53"/>
        <end position="74"/>
    </location>
</feature>
<keyword evidence="1" id="KW-0812">Transmembrane</keyword>
<dbReference type="PANTHER" id="PTHR15570">
    <property type="entry name" value="G0/G1 SWITCH PROTEIN 2"/>
    <property type="match status" value="1"/>
</dbReference>